<reference evidence="4 5" key="1">
    <citation type="journal article" date="2023" name="Front. Microbiol.">
        <title>Phylogeography and host specificity of Pasteurellaceae pathogenic to sea-farmed fish in the north-east Atlantic.</title>
        <authorList>
            <person name="Gulla S."/>
            <person name="Colquhoun D.J."/>
            <person name="Olsen A.B."/>
            <person name="Spilsberg B."/>
            <person name="Lagesen K."/>
            <person name="Aakesson C.P."/>
            <person name="Strom S."/>
            <person name="Manji F."/>
            <person name="Birkbeck T.H."/>
            <person name="Nilsen H.K."/>
        </authorList>
    </citation>
    <scope>NUCLEOTIDE SEQUENCE [LARGE SCALE GENOMIC DNA]</scope>
    <source>
        <strain evidence="4 5">NVIB3131</strain>
    </source>
</reference>
<comment type="similarity">
    <text evidence="1">Belongs to the outer membrane factor (OMF) (TC 1.B.17) family.</text>
</comment>
<dbReference type="PANTHER" id="PTHR30203">
    <property type="entry name" value="OUTER MEMBRANE CATION EFFLUX PROTEIN"/>
    <property type="match status" value="1"/>
</dbReference>
<organism evidence="4 5">
    <name type="scientific">Phocoenobacter atlanticus subsp. atlanticus</name>
    <dbReference type="NCBI Taxonomy" id="3061285"/>
    <lineage>
        <taxon>Bacteria</taxon>
        <taxon>Pseudomonadati</taxon>
        <taxon>Pseudomonadota</taxon>
        <taxon>Gammaproteobacteria</taxon>
        <taxon>Pasteurellales</taxon>
        <taxon>Pasteurellaceae</taxon>
        <taxon>Phocoenobacter</taxon>
        <taxon>Phocoenobacter atlanticus</taxon>
    </lineage>
</organism>
<feature type="region of interest" description="Disordered" evidence="3">
    <location>
        <begin position="58"/>
        <end position="84"/>
    </location>
</feature>
<dbReference type="GO" id="GO:0015562">
    <property type="term" value="F:efflux transmembrane transporter activity"/>
    <property type="evidence" value="ECO:0007669"/>
    <property type="project" value="InterPro"/>
</dbReference>
<dbReference type="RefSeq" id="WP_306350621.1">
    <property type="nucleotide sequence ID" value="NZ_JASAWV010000001.1"/>
</dbReference>
<gene>
    <name evidence="4" type="ORF">QJU57_00715</name>
</gene>
<feature type="coiled-coil region" evidence="2">
    <location>
        <begin position="378"/>
        <end position="416"/>
    </location>
</feature>
<evidence type="ECO:0000313" key="5">
    <source>
        <dbReference type="Proteomes" id="UP001226020"/>
    </source>
</evidence>
<feature type="coiled-coil region" evidence="2">
    <location>
        <begin position="448"/>
        <end position="475"/>
    </location>
</feature>
<dbReference type="Proteomes" id="UP001226020">
    <property type="component" value="Unassembled WGS sequence"/>
</dbReference>
<proteinExistence type="inferred from homology"/>
<evidence type="ECO:0000256" key="3">
    <source>
        <dbReference type="SAM" id="MobiDB-lite"/>
    </source>
</evidence>
<evidence type="ECO:0000313" key="4">
    <source>
        <dbReference type="EMBL" id="MDP8147602.1"/>
    </source>
</evidence>
<dbReference type="SUPFAM" id="SSF56954">
    <property type="entry name" value="Outer membrane efflux proteins (OEP)"/>
    <property type="match status" value="1"/>
</dbReference>
<dbReference type="InterPro" id="IPR010131">
    <property type="entry name" value="MdtP/NodT-like"/>
</dbReference>
<keyword evidence="2" id="KW-0175">Coiled coil</keyword>
<dbReference type="InterPro" id="IPR003423">
    <property type="entry name" value="OMP_efflux"/>
</dbReference>
<protein>
    <submittedName>
        <fullName evidence="4">TolC family protein</fullName>
    </submittedName>
</protein>
<dbReference type="Pfam" id="PF02321">
    <property type="entry name" value="OEP"/>
    <property type="match status" value="1"/>
</dbReference>
<comment type="caution">
    <text evidence="4">The sequence shown here is derived from an EMBL/GenBank/DDBJ whole genome shotgun (WGS) entry which is preliminary data.</text>
</comment>
<accession>A0AAW8CFY2</accession>
<sequence length="496" mass="55265">MSIKNKVYGKTNKVLTLLSSGICIFALSSCSLPQKNSAAFTVRKLSFSSSDTSKVVTKNKAKSNEQYNKAKDKQDNKQVNKRESKQDIAQLVSTMNAVTKIKPAIPTTIKDNPLMAIVRTALRYNLAHSPLPSVIEQREFETEAIRLSRLPDVRPSASVSKDGNTFAGLSGSYTLYDFGLNNAREKQGELNTTRSRLDFSQEQRDTIADTLVSVSKIASLKAKEKLVKESISQQKQLANYAKNRLSAGLVTQSEPLALNLRLSELQTKLGAVQAEIQLNLKLLASKLGEPISIHKIPNINSLGKMASIFNTSGDAIALRQAEVEVQTAKEKLTQTEAERYPKVILEGRTGYDSINKKSYQANVTLSTPTSLFSSGTNVSVAEANYRNKQKRLSQLRLRLKTEYERIILEANRLKQNKLQLQVLEKDSQRSLALYRQKIDIAKASISDMISAYRTLLNTQEQLVNLENELLILKAKLIKMTEGDKLMNNQLKPSKLL</sequence>
<dbReference type="PROSITE" id="PS51257">
    <property type="entry name" value="PROKAR_LIPOPROTEIN"/>
    <property type="match status" value="1"/>
</dbReference>
<dbReference type="EMBL" id="JASAXT010000001">
    <property type="protein sequence ID" value="MDP8147602.1"/>
    <property type="molecule type" value="Genomic_DNA"/>
</dbReference>
<feature type="compositionally biased region" description="Basic and acidic residues" evidence="3">
    <location>
        <begin position="68"/>
        <end position="84"/>
    </location>
</feature>
<evidence type="ECO:0000256" key="2">
    <source>
        <dbReference type="SAM" id="Coils"/>
    </source>
</evidence>
<keyword evidence="5" id="KW-1185">Reference proteome</keyword>
<dbReference type="PANTHER" id="PTHR30203:SF30">
    <property type="entry name" value="OUTER MEMBRANE PROTEIN-RELATED"/>
    <property type="match status" value="1"/>
</dbReference>
<dbReference type="Gene3D" id="1.20.1600.10">
    <property type="entry name" value="Outer membrane efflux proteins (OEP)"/>
    <property type="match status" value="1"/>
</dbReference>
<evidence type="ECO:0000256" key="1">
    <source>
        <dbReference type="ARBA" id="ARBA00007613"/>
    </source>
</evidence>
<name>A0AAW8CFY2_9PAST</name>
<dbReference type="AlphaFoldDB" id="A0AAW8CFY2"/>